<feature type="compositionally biased region" description="Low complexity" evidence="1">
    <location>
        <begin position="584"/>
        <end position="601"/>
    </location>
</feature>
<dbReference type="Proteomes" id="UP000676310">
    <property type="component" value="Unassembled WGS sequence"/>
</dbReference>
<evidence type="ECO:0000313" key="2">
    <source>
        <dbReference type="EMBL" id="CAG5152725.1"/>
    </source>
</evidence>
<reference evidence="2" key="1">
    <citation type="submission" date="2021-05" db="EMBL/GenBank/DDBJ databases">
        <authorList>
            <person name="Stam R."/>
        </authorList>
    </citation>
    <scope>NUCLEOTIDE SEQUENCE</scope>
    <source>
        <strain evidence="2">CS162</strain>
    </source>
</reference>
<feature type="region of interest" description="Disordered" evidence="1">
    <location>
        <begin position="312"/>
        <end position="345"/>
    </location>
</feature>
<feature type="region of interest" description="Disordered" evidence="1">
    <location>
        <begin position="1133"/>
        <end position="1155"/>
    </location>
</feature>
<protein>
    <submittedName>
        <fullName evidence="2">Uncharacterized protein</fullName>
    </submittedName>
</protein>
<feature type="region of interest" description="Disordered" evidence="1">
    <location>
        <begin position="466"/>
        <end position="561"/>
    </location>
</feature>
<comment type="caution">
    <text evidence="2">The sequence shown here is derived from an EMBL/GenBank/DDBJ whole genome shotgun (WGS) entry which is preliminary data.</text>
</comment>
<feature type="region of interest" description="Disordered" evidence="1">
    <location>
        <begin position="666"/>
        <end position="768"/>
    </location>
</feature>
<dbReference type="EMBL" id="CAJRGZ010000016">
    <property type="protein sequence ID" value="CAG5152725.1"/>
    <property type="molecule type" value="Genomic_DNA"/>
</dbReference>
<feature type="compositionally biased region" description="Basic and acidic residues" evidence="1">
    <location>
        <begin position="942"/>
        <end position="958"/>
    </location>
</feature>
<accession>A0A8J2HW21</accession>
<dbReference type="GeneID" id="67014382"/>
<organism evidence="2 3">
    <name type="scientific">Alternaria atra</name>
    <dbReference type="NCBI Taxonomy" id="119953"/>
    <lineage>
        <taxon>Eukaryota</taxon>
        <taxon>Fungi</taxon>
        <taxon>Dikarya</taxon>
        <taxon>Ascomycota</taxon>
        <taxon>Pezizomycotina</taxon>
        <taxon>Dothideomycetes</taxon>
        <taxon>Pleosporomycetidae</taxon>
        <taxon>Pleosporales</taxon>
        <taxon>Pleosporineae</taxon>
        <taxon>Pleosporaceae</taxon>
        <taxon>Alternaria</taxon>
        <taxon>Alternaria sect. Ulocladioides</taxon>
    </lineage>
</organism>
<feature type="compositionally biased region" description="Low complexity" evidence="1">
    <location>
        <begin position="318"/>
        <end position="339"/>
    </location>
</feature>
<evidence type="ECO:0000256" key="1">
    <source>
        <dbReference type="SAM" id="MobiDB-lite"/>
    </source>
</evidence>
<feature type="region of interest" description="Disordered" evidence="1">
    <location>
        <begin position="1182"/>
        <end position="1205"/>
    </location>
</feature>
<gene>
    <name evidence="2" type="ORF">ALTATR162_LOCUS2888</name>
</gene>
<sequence length="1229" mass="134105">MVTYILGALGLMQCTQDCPIILVVVITTLLFQQYRPQPESGIQVLADEAHPDPPGGLAIYGSVPLGLPLPYLLWQRLMNWLRANAAVRAANERAIREARAAAKQEHADYQAEVDRLRENESSNSTRIYLEYLLKLRVMKAEANKTRLPRDDGKRPTAETFWDTTKLFRPVDTEQQHHAALCKETAGRKTPEAMAKAPTEPSSAPPDHAATASMPADTSKPVSIFTPATSFTFMPPAPLTMATPVTTANLQADTTFLRPSNSLSSLFAAAPSTAPTLAQEPAASTTEPSSKVDISNKLLINSLMEGTAFYKPTSAPVTEPAEPSTSIISPESEQISSNPSRPSWAGFNVQGVEPLLSYRKPQDEDKFASELERLGIKDEDTIAERAPAIGHDHHHEQDDNHCNEEDGFSSNGRKCGFEDGTFTRGTSAPTKPVTLPDDEIPAAIEKLREGMQQDGEQKSKLILEQVPSGEPPLLENNGFDSEELRKEAEQRSEMTPLQVASRGAPPHNDKADDWGHDDEDDTLMSGAPKIGADIPKQKGYSPNSEKDDVMMGGTGDEGKEPTPVATTVALLGTQQSIADESTPQSLLPTPAALNPLPSAPFSTIPYQKNTTQHDLDTRYALPAVGRRPATRNIDPNPAESEERWHNRLLGGESTLTVMRREREAAIRDANDHDNGNGGYPPPGSGVPFGESDPSGRKGGGGNEGEPLPPADAFEPLNDEKGELSSGENLNCETDPNNHSNNDGRITDETSDSKNQKGNDITEDSDNYLDPSGKRLTSVIDDATLTAPLAATGGGITATTNAATTDIDDDTEMIELSDTDGIVASIVDLNTTVLADYNMEEMMKKMQAAQDAWELQYEIPIFPPGFEAVQDSKTSDGWHNAYDNANGDHALPAVPTSSTTRFPPDHSSVTYNPFSNANYRGEYGHTQPTGQVDFTSLEELARIETAENDKDMQRDTRKDLGLPLGGHTQLLDSENQGDHKSYGAADWHNDFTAGFLGINFNDNHAYDYGQAHGIDKDFVTSPDHATGVNQVTTSTTGGEVVDGYWTYIRPKTRLVQLWEDGQIVDNPDYPEHRSTGMNSLQETFGEQCHIFREVDMVAYDKFGEDHENFKYAQDAVYWFNSEAEGAKFRDSFDHEVGQENSDESDLSDPPSSDDLNETGANLLIQEMDDKIQVLKNEGRDVIDHSELASEDADLGNKGEESGASFCDNEVATSYPMITDGTREELEMVIDS</sequence>
<feature type="region of interest" description="Disordered" evidence="1">
    <location>
        <begin position="578"/>
        <end position="645"/>
    </location>
</feature>
<keyword evidence="3" id="KW-1185">Reference proteome</keyword>
<name>A0A8J2HW21_9PLEO</name>
<feature type="region of interest" description="Disordered" evidence="1">
    <location>
        <begin position="185"/>
        <end position="217"/>
    </location>
</feature>
<feature type="compositionally biased region" description="Basic and acidic residues" evidence="1">
    <location>
        <begin position="743"/>
        <end position="755"/>
    </location>
</feature>
<dbReference type="AlphaFoldDB" id="A0A8J2HW21"/>
<evidence type="ECO:0000313" key="3">
    <source>
        <dbReference type="Proteomes" id="UP000676310"/>
    </source>
</evidence>
<dbReference type="RefSeq" id="XP_043166429.1">
    <property type="nucleotide sequence ID" value="XM_043310494.1"/>
</dbReference>
<dbReference type="OrthoDB" id="3693101at2759"/>
<feature type="compositionally biased region" description="Basic and acidic residues" evidence="1">
    <location>
        <begin position="481"/>
        <end position="491"/>
    </location>
</feature>
<feature type="region of interest" description="Disordered" evidence="1">
    <location>
        <begin position="942"/>
        <end position="961"/>
    </location>
</feature>
<feature type="compositionally biased region" description="Polar residues" evidence="1">
    <location>
        <begin position="724"/>
        <end position="742"/>
    </location>
</feature>
<proteinExistence type="predicted"/>